<name>A0A2N2E903_9BACT</name>
<accession>A0A2N2E903</accession>
<dbReference type="EMBL" id="PHAI01000003">
    <property type="protein sequence ID" value="PKM91213.1"/>
    <property type="molecule type" value="Genomic_DNA"/>
</dbReference>
<evidence type="ECO:0000256" key="3">
    <source>
        <dbReference type="ARBA" id="ARBA00022833"/>
    </source>
</evidence>
<evidence type="ECO:0000313" key="8">
    <source>
        <dbReference type="Proteomes" id="UP000233517"/>
    </source>
</evidence>
<gene>
    <name evidence="7" type="ORF">CVU82_04150</name>
</gene>
<organism evidence="7 8">
    <name type="scientific">Candidatus Falkowbacteria bacterium HGW-Falkowbacteria-1</name>
    <dbReference type="NCBI Taxonomy" id="2013768"/>
    <lineage>
        <taxon>Bacteria</taxon>
        <taxon>Candidatus Falkowiibacteriota</taxon>
    </lineage>
</organism>
<evidence type="ECO:0000313" key="7">
    <source>
        <dbReference type="EMBL" id="PKM91213.1"/>
    </source>
</evidence>
<reference evidence="7 8" key="1">
    <citation type="journal article" date="2017" name="ISME J.">
        <title>Potential for microbial H2 and metal transformations associated with novel bacteria and archaea in deep terrestrial subsurface sediments.</title>
        <authorList>
            <person name="Hernsdorf A.W."/>
            <person name="Amano Y."/>
            <person name="Miyakawa K."/>
            <person name="Ise K."/>
            <person name="Suzuki Y."/>
            <person name="Anantharaman K."/>
            <person name="Probst A."/>
            <person name="Burstein D."/>
            <person name="Thomas B.C."/>
            <person name="Banfield J.F."/>
        </authorList>
    </citation>
    <scope>NUCLEOTIDE SEQUENCE [LARGE SCALE GENOMIC DNA]</scope>
    <source>
        <strain evidence="7">HGW-Falkowbacteria-1</strain>
    </source>
</reference>
<sequence length="125" mass="14404">MIDEKKIEKIKKDLLKRKEQILQDLQDLSKKDTHETDNRTAKFPEYGDKPDENAQEISEYSTTVVTEKVIEKTLEEIDGALDRIEKGIYDVCKYCGGEISEKRLEARSTASSCIDCKTKLQEEND</sequence>
<feature type="domain" description="Zinc finger DksA/TraR C4-type" evidence="6">
    <location>
        <begin position="87"/>
        <end position="120"/>
    </location>
</feature>
<dbReference type="PROSITE" id="PS51128">
    <property type="entry name" value="ZF_DKSA_2"/>
    <property type="match status" value="1"/>
</dbReference>
<dbReference type="GO" id="GO:0008270">
    <property type="term" value="F:zinc ion binding"/>
    <property type="evidence" value="ECO:0007669"/>
    <property type="project" value="UniProtKB-KW"/>
</dbReference>
<proteinExistence type="predicted"/>
<evidence type="ECO:0000256" key="2">
    <source>
        <dbReference type="ARBA" id="ARBA00022771"/>
    </source>
</evidence>
<keyword evidence="3" id="KW-0862">Zinc</keyword>
<protein>
    <submittedName>
        <fullName evidence="7">Molecular chaperone DnaK</fullName>
    </submittedName>
</protein>
<dbReference type="AlphaFoldDB" id="A0A2N2E903"/>
<evidence type="ECO:0000256" key="4">
    <source>
        <dbReference type="PROSITE-ProRule" id="PRU00510"/>
    </source>
</evidence>
<feature type="region of interest" description="Disordered" evidence="5">
    <location>
        <begin position="26"/>
        <end position="53"/>
    </location>
</feature>
<comment type="caution">
    <text evidence="7">The sequence shown here is derived from an EMBL/GenBank/DDBJ whole genome shotgun (WGS) entry which is preliminary data.</text>
</comment>
<dbReference type="SUPFAM" id="SSF57716">
    <property type="entry name" value="Glucocorticoid receptor-like (DNA-binding domain)"/>
    <property type="match status" value="1"/>
</dbReference>
<feature type="compositionally biased region" description="Basic and acidic residues" evidence="5">
    <location>
        <begin position="26"/>
        <end position="52"/>
    </location>
</feature>
<evidence type="ECO:0000256" key="1">
    <source>
        <dbReference type="ARBA" id="ARBA00022723"/>
    </source>
</evidence>
<evidence type="ECO:0000256" key="5">
    <source>
        <dbReference type="SAM" id="MobiDB-lite"/>
    </source>
</evidence>
<dbReference type="Proteomes" id="UP000233517">
    <property type="component" value="Unassembled WGS sequence"/>
</dbReference>
<dbReference type="PANTHER" id="PTHR33823:SF4">
    <property type="entry name" value="GENERAL STRESS PROTEIN 16O"/>
    <property type="match status" value="1"/>
</dbReference>
<dbReference type="Pfam" id="PF01258">
    <property type="entry name" value="zf-dskA_traR"/>
    <property type="match status" value="1"/>
</dbReference>
<dbReference type="PANTHER" id="PTHR33823">
    <property type="entry name" value="RNA POLYMERASE-BINDING TRANSCRIPTION FACTOR DKSA-RELATED"/>
    <property type="match status" value="1"/>
</dbReference>
<dbReference type="SUPFAM" id="SSF109635">
    <property type="entry name" value="DnaK suppressor protein DksA, alpha-hairpin domain"/>
    <property type="match status" value="1"/>
</dbReference>
<feature type="zinc finger region" description="dksA C4-type" evidence="4">
    <location>
        <begin position="92"/>
        <end position="116"/>
    </location>
</feature>
<evidence type="ECO:0000259" key="6">
    <source>
        <dbReference type="Pfam" id="PF01258"/>
    </source>
</evidence>
<dbReference type="InterPro" id="IPR000962">
    <property type="entry name" value="Znf_DskA_TraR"/>
</dbReference>
<dbReference type="Gene3D" id="1.20.120.910">
    <property type="entry name" value="DksA, coiled-coil domain"/>
    <property type="match status" value="1"/>
</dbReference>
<keyword evidence="1" id="KW-0479">Metal-binding</keyword>
<dbReference type="InterPro" id="IPR037187">
    <property type="entry name" value="DnaK_N"/>
</dbReference>
<keyword evidence="2" id="KW-0863">Zinc-finger</keyword>